<dbReference type="InterPro" id="IPR036188">
    <property type="entry name" value="FAD/NAD-bd_sf"/>
</dbReference>
<accession>A0ABS4X6M5</accession>
<dbReference type="Proteomes" id="UP001519290">
    <property type="component" value="Unassembled WGS sequence"/>
</dbReference>
<reference evidence="4 5" key="1">
    <citation type="submission" date="2021-03" db="EMBL/GenBank/DDBJ databases">
        <title>Sequencing the genomes of 1000 actinobacteria strains.</title>
        <authorList>
            <person name="Klenk H.-P."/>
        </authorList>
    </citation>
    <scope>NUCLEOTIDE SEQUENCE [LARGE SCALE GENOMIC DNA]</scope>
    <source>
        <strain evidence="4 5">DSM 14566</strain>
    </source>
</reference>
<evidence type="ECO:0000259" key="3">
    <source>
        <dbReference type="Pfam" id="PF07992"/>
    </source>
</evidence>
<dbReference type="InterPro" id="IPR050982">
    <property type="entry name" value="Auxin_biosynth/cation_transpt"/>
</dbReference>
<dbReference type="PRINTS" id="PR00469">
    <property type="entry name" value="PNDRDTASEII"/>
</dbReference>
<dbReference type="PANTHER" id="PTHR43539:SF78">
    <property type="entry name" value="FLAVIN-CONTAINING MONOOXYGENASE"/>
    <property type="match status" value="1"/>
</dbReference>
<evidence type="ECO:0000256" key="2">
    <source>
        <dbReference type="SAM" id="MobiDB-lite"/>
    </source>
</evidence>
<feature type="region of interest" description="Disordered" evidence="2">
    <location>
        <begin position="1"/>
        <end position="20"/>
    </location>
</feature>
<dbReference type="EMBL" id="JAGIOD010000002">
    <property type="protein sequence ID" value="MBP2384135.1"/>
    <property type="molecule type" value="Genomic_DNA"/>
</dbReference>
<evidence type="ECO:0000256" key="1">
    <source>
        <dbReference type="ARBA" id="ARBA00023002"/>
    </source>
</evidence>
<dbReference type="InterPro" id="IPR023753">
    <property type="entry name" value="FAD/NAD-binding_dom"/>
</dbReference>
<keyword evidence="5" id="KW-1185">Reference proteome</keyword>
<name>A0ABS4X6M5_9MICO</name>
<proteinExistence type="predicted"/>
<evidence type="ECO:0000313" key="5">
    <source>
        <dbReference type="Proteomes" id="UP001519290"/>
    </source>
</evidence>
<dbReference type="PANTHER" id="PTHR43539">
    <property type="entry name" value="FLAVIN-BINDING MONOOXYGENASE-LIKE PROTEIN (AFU_ORTHOLOGUE AFUA_4G09220)"/>
    <property type="match status" value="1"/>
</dbReference>
<dbReference type="SUPFAM" id="SSF51905">
    <property type="entry name" value="FAD/NAD(P)-binding domain"/>
    <property type="match status" value="1"/>
</dbReference>
<keyword evidence="1" id="KW-0560">Oxidoreductase</keyword>
<feature type="domain" description="FAD/NAD(P)-binding" evidence="3">
    <location>
        <begin position="27"/>
        <end position="352"/>
    </location>
</feature>
<evidence type="ECO:0000313" key="4">
    <source>
        <dbReference type="EMBL" id="MBP2384135.1"/>
    </source>
</evidence>
<dbReference type="Gene3D" id="3.50.50.60">
    <property type="entry name" value="FAD/NAD(P)-binding domain"/>
    <property type="match status" value="1"/>
</dbReference>
<dbReference type="PRINTS" id="PR00368">
    <property type="entry name" value="FADPNR"/>
</dbReference>
<gene>
    <name evidence="4" type="ORF">JOF43_004124</name>
</gene>
<organism evidence="4 5">
    <name type="scientific">Brachybacterium sacelli</name>
    <dbReference type="NCBI Taxonomy" id="173364"/>
    <lineage>
        <taxon>Bacteria</taxon>
        <taxon>Bacillati</taxon>
        <taxon>Actinomycetota</taxon>
        <taxon>Actinomycetes</taxon>
        <taxon>Micrococcales</taxon>
        <taxon>Dermabacteraceae</taxon>
        <taxon>Brachybacterium</taxon>
    </lineage>
</organism>
<dbReference type="Pfam" id="PF07992">
    <property type="entry name" value="Pyr_redox_2"/>
    <property type="match status" value="1"/>
</dbReference>
<dbReference type="RefSeq" id="WP_377782577.1">
    <property type="nucleotide sequence ID" value="NZ_BAAAJW010000001.1"/>
</dbReference>
<protein>
    <submittedName>
        <fullName evidence="4">Cation diffusion facilitator CzcD-associated flavoprotein CzcO</fullName>
    </submittedName>
</protein>
<sequence>MSPVASGNIPGPERVPPGMETSVRTTDAVVVGAGQAGLSAAYHLRRRGLRFVILDAEEGPGGAWRHRWDSRTMSTVNGIRELPGMPEVTAEAAEPANRAVPAYFADFESRFEVPVERPVRVTLVEDDPVAAESPHPPLLVHSVGPDGARRAPIRTRALLSATGTWTRPFVPALAGAASFRGRQLHTVDYVRAEDFAGQRVAVVGGGISALGFLQEIAGVGRALWYTRREVEFQEGPFTEEVGRAAVAGVAGRVRQGRPVGSVVSNTGLRWTPELREAAREGLLARRPMFTRITPSGVVEADGTTTELDAILWATGFRHELRHLRPLGLRGPLGGIALDGTAVAGDPRIHLLGYGPSASTIGANRAGRAAVSSLLRTLQGSLAPA</sequence>
<comment type="caution">
    <text evidence="4">The sequence shown here is derived from an EMBL/GenBank/DDBJ whole genome shotgun (WGS) entry which is preliminary data.</text>
</comment>